<comment type="subcellular location">
    <subcellularLocation>
        <location evidence="1">Cell membrane</location>
        <topology evidence="1">Single-pass membrane protein</topology>
    </subcellularLocation>
    <subcellularLocation>
        <location evidence="2">Endoplasmic reticulum membrane</location>
    </subcellularLocation>
</comment>
<dbReference type="Pfam" id="PF03007">
    <property type="entry name" value="WS_DGAT_cat"/>
    <property type="match status" value="1"/>
</dbReference>
<comment type="pathway">
    <text evidence="4">Lipid metabolism.</text>
</comment>
<protein>
    <submittedName>
        <fullName evidence="13">Uncharacterized protein</fullName>
    </submittedName>
</protein>
<dbReference type="InterPro" id="IPR004255">
    <property type="entry name" value="O-acyltransferase_WSD1_N"/>
</dbReference>
<dbReference type="PANTHER" id="PTHR31650:SF41">
    <property type="entry name" value="O-ACYLTRANSFERASE WSD1-LIKE ISOFORM X1"/>
    <property type="match status" value="1"/>
</dbReference>
<feature type="domain" description="O-acyltransferase WSD1-like N-terminal" evidence="11">
    <location>
        <begin position="107"/>
        <end position="261"/>
    </location>
</feature>
<comment type="similarity">
    <text evidence="8">In the N-terminal section; belongs to the long-chain O-acyltransferase family.</text>
</comment>
<feature type="domain" description="O-acyltransferase WSD1 C-terminal" evidence="12">
    <location>
        <begin position="623"/>
        <end position="768"/>
    </location>
</feature>
<evidence type="ECO:0000256" key="9">
    <source>
        <dbReference type="ARBA" id="ARBA00047604"/>
    </source>
</evidence>
<comment type="pathway">
    <text evidence="3">Glycerolipid metabolism; triacylglycerol biosynthesis.</text>
</comment>
<dbReference type="PANTHER" id="PTHR31650">
    <property type="entry name" value="O-ACYLTRANSFERASE (WSD1-LIKE) FAMILY PROTEIN"/>
    <property type="match status" value="1"/>
</dbReference>
<evidence type="ECO:0000256" key="5">
    <source>
        <dbReference type="ARBA" id="ARBA00022679"/>
    </source>
</evidence>
<evidence type="ECO:0000256" key="7">
    <source>
        <dbReference type="ARBA" id="ARBA00023315"/>
    </source>
</evidence>
<organism evidence="13">
    <name type="scientific">Salix viminalis</name>
    <name type="common">Common osier</name>
    <name type="synonym">Basket willow</name>
    <dbReference type="NCBI Taxonomy" id="40686"/>
    <lineage>
        <taxon>Eukaryota</taxon>
        <taxon>Viridiplantae</taxon>
        <taxon>Streptophyta</taxon>
        <taxon>Embryophyta</taxon>
        <taxon>Tracheophyta</taxon>
        <taxon>Spermatophyta</taxon>
        <taxon>Magnoliopsida</taxon>
        <taxon>eudicotyledons</taxon>
        <taxon>Gunneridae</taxon>
        <taxon>Pentapetalae</taxon>
        <taxon>rosids</taxon>
        <taxon>fabids</taxon>
        <taxon>Malpighiales</taxon>
        <taxon>Salicaceae</taxon>
        <taxon>Saliceae</taxon>
        <taxon>Salix</taxon>
    </lineage>
</organism>
<keyword evidence="7" id="KW-0012">Acyltransferase</keyword>
<accession>A0A6N2KMI6</accession>
<proteinExistence type="inferred from homology"/>
<evidence type="ECO:0000259" key="12">
    <source>
        <dbReference type="Pfam" id="PF06974"/>
    </source>
</evidence>
<dbReference type="GO" id="GO:0005886">
    <property type="term" value="C:plasma membrane"/>
    <property type="evidence" value="ECO:0007669"/>
    <property type="project" value="UniProtKB-SubCell"/>
</dbReference>
<sequence length="775" mass="87215">MAPPEGDSGEPVTPAGRLFLLPEMNTIIHCAIGLKNKIDMDSTRSAIKSSLMLKHPRFCSLLVRDKNGREHWKKTDIDIDQHFIIVNKRKDPRSSCTDADDVDRVVNEYIADLSVSTPLDISKPLWEVHVLLEQNCAILRIHHALGDGISLMSLFLAICRTAGDPEKIPTLVTGRRPDCGKEGKQQDWRGVILRVLKMVWFSLAFCLEFVLRILWVCDKKTVISGGDGVELWPRKLATAKFLIEDMKTVKRSVANATINDVLFGVISSGLSRYLDHRSPKALQEGQQITGMAMVNLREKQTLQDLSEMLKNNSGSQSRWGNRFGFILLPTFYHKHNVDPLEHVRRAKKMIDRKKQTSEAHFAYHIGHLAMSLLGPKAAYVLNYRVLCNTTFTFSNVVGPQEVITITDNPITFLRVNTSSIPHSLTMHMVSYAGRADMQIMVAKDIIPDPEFLAKCFEDALVEMKEAAAAAIPTLVTGRRPYYGKEGNQQDWRGVILRVLKMVWFSLAFCLEFVLRILWVGDKKTVISGGDGVELWPRKLATAKFLIEDMKTVKRAVANATINDVVFGVISSGLSRYLDQKRSPKALQEGQQITGMAMVNLREKQTLQDISEMLKNNSGSQSRWGNRFGFILLPTFYHKHNVDPLEHVRRAKKMIDRKKQTVEAHFAYRIAHLAMSLLGPKAAYILNYRILCNTTFMFSNVVGPQEVIAITGNPITFVRVNTSSIPHSLTMHMVSYAGRADMQILVARDIIPDPEFLAKCFEDALVEMKEAAAAAE</sequence>
<evidence type="ECO:0000256" key="8">
    <source>
        <dbReference type="ARBA" id="ARBA00024360"/>
    </source>
</evidence>
<evidence type="ECO:0000256" key="6">
    <source>
        <dbReference type="ARBA" id="ARBA00022824"/>
    </source>
</evidence>
<dbReference type="InterPro" id="IPR009721">
    <property type="entry name" value="O-acyltransferase_WSD1_C"/>
</dbReference>
<evidence type="ECO:0000256" key="2">
    <source>
        <dbReference type="ARBA" id="ARBA00004586"/>
    </source>
</evidence>
<comment type="catalytic activity">
    <reaction evidence="9">
        <text>a long chain fatty alcohol + a fatty acyl-CoA = a long-chain alcohol wax ester + CoA</text>
        <dbReference type="Rhea" id="RHEA:38443"/>
        <dbReference type="ChEBI" id="CHEBI:17135"/>
        <dbReference type="ChEBI" id="CHEBI:57287"/>
        <dbReference type="ChEBI" id="CHEBI:77636"/>
        <dbReference type="ChEBI" id="CHEBI:235323"/>
        <dbReference type="EC" id="2.3.1.75"/>
    </reaction>
</comment>
<dbReference type="GO" id="GO:0019432">
    <property type="term" value="P:triglyceride biosynthetic process"/>
    <property type="evidence" value="ECO:0007669"/>
    <property type="project" value="UniProtKB-UniPathway"/>
</dbReference>
<evidence type="ECO:0000256" key="1">
    <source>
        <dbReference type="ARBA" id="ARBA00004162"/>
    </source>
</evidence>
<comment type="catalytic activity">
    <reaction evidence="10">
        <text>an acyl-CoA + a 1,2-diacyl-sn-glycerol = a triacyl-sn-glycerol + CoA</text>
        <dbReference type="Rhea" id="RHEA:10868"/>
        <dbReference type="ChEBI" id="CHEBI:17815"/>
        <dbReference type="ChEBI" id="CHEBI:57287"/>
        <dbReference type="ChEBI" id="CHEBI:58342"/>
        <dbReference type="ChEBI" id="CHEBI:64615"/>
        <dbReference type="EC" id="2.3.1.20"/>
    </reaction>
</comment>
<keyword evidence="6" id="KW-0256">Endoplasmic reticulum</keyword>
<dbReference type="SUPFAM" id="SSF52777">
    <property type="entry name" value="CoA-dependent acyltransferases"/>
    <property type="match status" value="1"/>
</dbReference>
<dbReference type="InterPro" id="IPR045034">
    <property type="entry name" value="O-acyltransferase_WSD1-like"/>
</dbReference>
<name>A0A6N2KMI6_SALVM</name>
<gene>
    <name evidence="13" type="ORF">SVIM_LOCUS67334</name>
</gene>
<evidence type="ECO:0000256" key="10">
    <source>
        <dbReference type="ARBA" id="ARBA00048109"/>
    </source>
</evidence>
<reference evidence="13" key="1">
    <citation type="submission" date="2019-03" db="EMBL/GenBank/DDBJ databases">
        <authorList>
            <person name="Mank J."/>
            <person name="Almeida P."/>
        </authorList>
    </citation>
    <scope>NUCLEOTIDE SEQUENCE</scope>
    <source>
        <strain evidence="13">78183</strain>
    </source>
</reference>
<evidence type="ECO:0000256" key="3">
    <source>
        <dbReference type="ARBA" id="ARBA00004771"/>
    </source>
</evidence>
<keyword evidence="5" id="KW-0808">Transferase</keyword>
<dbReference type="EMBL" id="CAADRP010000280">
    <property type="protein sequence ID" value="VFU26248.1"/>
    <property type="molecule type" value="Genomic_DNA"/>
</dbReference>
<evidence type="ECO:0000259" key="11">
    <source>
        <dbReference type="Pfam" id="PF03007"/>
    </source>
</evidence>
<dbReference type="Pfam" id="PF06974">
    <property type="entry name" value="WS_DGAT_C"/>
    <property type="match status" value="2"/>
</dbReference>
<evidence type="ECO:0000313" key="13">
    <source>
        <dbReference type="EMBL" id="VFU26248.1"/>
    </source>
</evidence>
<dbReference type="GO" id="GO:0004144">
    <property type="term" value="F:diacylglycerol O-acyltransferase activity"/>
    <property type="evidence" value="ECO:0007669"/>
    <property type="project" value="UniProtKB-EC"/>
</dbReference>
<dbReference type="UniPathway" id="UPA00282"/>
<feature type="domain" description="O-acyltransferase WSD1 C-terminal" evidence="12">
    <location>
        <begin position="319"/>
        <end position="464"/>
    </location>
</feature>
<dbReference type="AlphaFoldDB" id="A0A6N2KMI6"/>
<evidence type="ECO:0000256" key="4">
    <source>
        <dbReference type="ARBA" id="ARBA00005189"/>
    </source>
</evidence>
<dbReference type="GO" id="GO:0005789">
    <property type="term" value="C:endoplasmic reticulum membrane"/>
    <property type="evidence" value="ECO:0007669"/>
    <property type="project" value="UniProtKB-SubCell"/>
</dbReference>
<dbReference type="GO" id="GO:0047196">
    <property type="term" value="F:long-chain-alcohol O-fatty-acyltransferase activity"/>
    <property type="evidence" value="ECO:0007669"/>
    <property type="project" value="UniProtKB-EC"/>
</dbReference>